<evidence type="ECO:0000256" key="1">
    <source>
        <dbReference type="ARBA" id="ARBA00022801"/>
    </source>
</evidence>
<dbReference type="RefSeq" id="WP_104710934.1">
    <property type="nucleotide sequence ID" value="NZ_PTRA01000001.1"/>
</dbReference>
<evidence type="ECO:0000313" key="3">
    <source>
        <dbReference type="EMBL" id="PQA59437.1"/>
    </source>
</evidence>
<evidence type="ECO:0000259" key="2">
    <source>
        <dbReference type="Pfam" id="PF00561"/>
    </source>
</evidence>
<proteinExistence type="predicted"/>
<accession>A0A2S7INZ6</accession>
<reference evidence="4" key="1">
    <citation type="submission" date="2018-02" db="EMBL/GenBank/DDBJ databases">
        <title>Genome sequencing of Solimonas sp. HR-BB.</title>
        <authorList>
            <person name="Lee Y."/>
            <person name="Jeon C.O."/>
        </authorList>
    </citation>
    <scope>NUCLEOTIDE SEQUENCE [LARGE SCALE GENOMIC DNA]</scope>
    <source>
        <strain evidence="4">HR-U</strain>
    </source>
</reference>
<dbReference type="AlphaFoldDB" id="A0A2S7INZ6"/>
<organism evidence="3 4">
    <name type="scientific">Siphonobacter curvatus</name>
    <dbReference type="NCBI Taxonomy" id="2094562"/>
    <lineage>
        <taxon>Bacteria</taxon>
        <taxon>Pseudomonadati</taxon>
        <taxon>Bacteroidota</taxon>
        <taxon>Cytophagia</taxon>
        <taxon>Cytophagales</taxon>
        <taxon>Cytophagaceae</taxon>
        <taxon>Siphonobacter</taxon>
    </lineage>
</organism>
<dbReference type="OrthoDB" id="9808398at2"/>
<dbReference type="PANTHER" id="PTHR46118">
    <property type="entry name" value="PROTEIN ABHD11"/>
    <property type="match status" value="1"/>
</dbReference>
<keyword evidence="1 3" id="KW-0378">Hydrolase</keyword>
<sequence>MKLFFRQAGESGPAIVILHGVFGSADNWLTVGKQIAEKGFRVFMLDQRNHGRSPWSDDFGYEEMAEDLHEFIQDQQLTDPLLIGHSMGGKTVMQFALNYPEAWQKMVVVDIAPRFYPVHHTGILKGMNLMPLATIKNRQDAETFFTQYEDHPGTRAFVLKNLARADEGGFTWRLNLPVITREIETVGSELSGIHSVSKPVLFLRGELSSYITEEDEKEIYRIFPNARVETIAGASHWVQADQPQAFIEAVMNFVKE</sequence>
<dbReference type="PANTHER" id="PTHR46118:SF4">
    <property type="entry name" value="PROTEIN ABHD11"/>
    <property type="match status" value="1"/>
</dbReference>
<protein>
    <submittedName>
        <fullName evidence="3">Alpha/beta hydrolase</fullName>
    </submittedName>
</protein>
<dbReference type="Gene3D" id="3.40.50.1820">
    <property type="entry name" value="alpha/beta hydrolase"/>
    <property type="match status" value="1"/>
</dbReference>
<dbReference type="PRINTS" id="PR00111">
    <property type="entry name" value="ABHYDROLASE"/>
</dbReference>
<dbReference type="EMBL" id="PTRA01000001">
    <property type="protein sequence ID" value="PQA59437.1"/>
    <property type="molecule type" value="Genomic_DNA"/>
</dbReference>
<feature type="domain" description="AB hydrolase-1" evidence="2">
    <location>
        <begin position="13"/>
        <end position="242"/>
    </location>
</feature>
<dbReference type="SUPFAM" id="SSF53474">
    <property type="entry name" value="alpha/beta-Hydrolases"/>
    <property type="match status" value="1"/>
</dbReference>
<dbReference type="GO" id="GO:0016787">
    <property type="term" value="F:hydrolase activity"/>
    <property type="evidence" value="ECO:0007669"/>
    <property type="project" value="UniProtKB-KW"/>
</dbReference>
<comment type="caution">
    <text evidence="3">The sequence shown here is derived from an EMBL/GenBank/DDBJ whole genome shotgun (WGS) entry which is preliminary data.</text>
</comment>
<dbReference type="Proteomes" id="UP000239590">
    <property type="component" value="Unassembled WGS sequence"/>
</dbReference>
<dbReference type="InterPro" id="IPR029058">
    <property type="entry name" value="AB_hydrolase_fold"/>
</dbReference>
<name>A0A2S7INZ6_9BACT</name>
<dbReference type="InterPro" id="IPR000073">
    <property type="entry name" value="AB_hydrolase_1"/>
</dbReference>
<keyword evidence="4" id="KW-1185">Reference proteome</keyword>
<evidence type="ECO:0000313" key="4">
    <source>
        <dbReference type="Proteomes" id="UP000239590"/>
    </source>
</evidence>
<gene>
    <name evidence="3" type="ORF">C5O19_07240</name>
</gene>
<dbReference type="Pfam" id="PF00561">
    <property type="entry name" value="Abhydrolase_1"/>
    <property type="match status" value="1"/>
</dbReference>